<dbReference type="SUPFAM" id="SSF53474">
    <property type="entry name" value="alpha/beta-Hydrolases"/>
    <property type="match status" value="1"/>
</dbReference>
<dbReference type="RefSeq" id="WP_100706395.1">
    <property type="nucleotide sequence ID" value="NZ_NPDL01000001.1"/>
</dbReference>
<evidence type="ECO:0000259" key="1">
    <source>
        <dbReference type="Pfam" id="PF01738"/>
    </source>
</evidence>
<dbReference type="Pfam" id="PF01738">
    <property type="entry name" value="DLH"/>
    <property type="match status" value="1"/>
</dbReference>
<proteinExistence type="predicted"/>
<evidence type="ECO:0000313" key="3">
    <source>
        <dbReference type="Proteomes" id="UP000232196"/>
    </source>
</evidence>
<dbReference type="OrthoDB" id="9771666at2"/>
<gene>
    <name evidence="2" type="ORF">CH357_08930</name>
</gene>
<dbReference type="Proteomes" id="UP000232196">
    <property type="component" value="Unassembled WGS sequence"/>
</dbReference>
<reference evidence="2 3" key="1">
    <citation type="submission" date="2017-07" db="EMBL/GenBank/DDBJ databases">
        <title>Leptospira spp. isolated from tropical soils.</title>
        <authorList>
            <person name="Thibeaux R."/>
            <person name="Iraola G."/>
            <person name="Ferres I."/>
            <person name="Bierque E."/>
            <person name="Girault D."/>
            <person name="Soupe-Gilbert M.-E."/>
            <person name="Picardeau M."/>
            <person name="Goarant C."/>
        </authorList>
    </citation>
    <scope>NUCLEOTIDE SEQUENCE [LARGE SCALE GENOMIC DNA]</scope>
    <source>
        <strain evidence="2 3">MCA1-C-A1</strain>
    </source>
</reference>
<keyword evidence="2" id="KW-0378">Hydrolase</keyword>
<dbReference type="InterPro" id="IPR002925">
    <property type="entry name" value="Dienelactn_hydro"/>
</dbReference>
<comment type="caution">
    <text evidence="2">The sequence shown here is derived from an EMBL/GenBank/DDBJ whole genome shotgun (WGS) entry which is preliminary data.</text>
</comment>
<dbReference type="EMBL" id="NPDN01000004">
    <property type="protein sequence ID" value="PJZ25754.1"/>
    <property type="molecule type" value="Genomic_DNA"/>
</dbReference>
<dbReference type="GO" id="GO:0016787">
    <property type="term" value="F:hydrolase activity"/>
    <property type="evidence" value="ECO:0007669"/>
    <property type="project" value="UniProtKB-KW"/>
</dbReference>
<dbReference type="Gene3D" id="3.40.50.1820">
    <property type="entry name" value="alpha/beta hydrolase"/>
    <property type="match status" value="1"/>
</dbReference>
<dbReference type="PANTHER" id="PTHR46623:SF6">
    <property type="entry name" value="ALPHA_BETA-HYDROLASES SUPERFAMILY PROTEIN"/>
    <property type="match status" value="1"/>
</dbReference>
<accession>A0A2M9XDP3</accession>
<organism evidence="2 3">
    <name type="scientific">Leptospira hartskeerlii</name>
    <dbReference type="NCBI Taxonomy" id="2023177"/>
    <lineage>
        <taxon>Bacteria</taxon>
        <taxon>Pseudomonadati</taxon>
        <taxon>Spirochaetota</taxon>
        <taxon>Spirochaetia</taxon>
        <taxon>Leptospirales</taxon>
        <taxon>Leptospiraceae</taxon>
        <taxon>Leptospira</taxon>
    </lineage>
</organism>
<dbReference type="PANTHER" id="PTHR46623">
    <property type="entry name" value="CARBOXYMETHYLENEBUTENOLIDASE-RELATED"/>
    <property type="match status" value="1"/>
</dbReference>
<keyword evidence="3" id="KW-1185">Reference proteome</keyword>
<dbReference type="AlphaFoldDB" id="A0A2M9XDP3"/>
<dbReference type="InterPro" id="IPR051049">
    <property type="entry name" value="Dienelactone_hydrolase-like"/>
</dbReference>
<sequence length="232" mass="25885">MNTETITIKTAHGEMQTFVAYPDSFPSPCILVLQEAFGVNDHIKDVVVRFAKEGYLAVAPELYYRTAPPGFAGSYEDFMALKPHFSQLTPENLQSDLNAVLDWIKTNPKSIPDRIASIGYCLGGWVSFLANSIYTFKAAISYYGSRIVQTSEEYSPKQNAPLLLVWAGKDRSVKQTHIAAISELLKRSGKNFVELFFSEAEHGFFCDARAAYHKTSAAQAWAITLAFLKEHL</sequence>
<protein>
    <submittedName>
        <fullName evidence="2">Dienelactone hydrolase</fullName>
    </submittedName>
</protein>
<evidence type="ECO:0000313" key="2">
    <source>
        <dbReference type="EMBL" id="PJZ25754.1"/>
    </source>
</evidence>
<name>A0A2M9XDP3_9LEPT</name>
<dbReference type="InterPro" id="IPR029058">
    <property type="entry name" value="AB_hydrolase_fold"/>
</dbReference>
<feature type="domain" description="Dienelactone hydrolase" evidence="1">
    <location>
        <begin position="15"/>
        <end position="231"/>
    </location>
</feature>